<accession>A0A3M0CW32</accession>
<gene>
    <name evidence="3" type="ORF">ATH50_2819</name>
    <name evidence="2" type="ORF">DU502_17310</name>
</gene>
<dbReference type="Proteomes" id="UP000277326">
    <property type="component" value="Unassembled WGS sequence"/>
</dbReference>
<dbReference type="AlphaFoldDB" id="A0A3M0CW32"/>
<keyword evidence="5" id="KW-1185">Reference proteome</keyword>
<evidence type="ECO:0000313" key="3">
    <source>
        <dbReference type="EMBL" id="RMB13481.1"/>
    </source>
</evidence>
<dbReference type="RefSeq" id="WP_121921387.1">
    <property type="nucleotide sequence ID" value="NZ_CP034145.1"/>
</dbReference>
<dbReference type="Proteomes" id="UP000282007">
    <property type="component" value="Chromosome"/>
</dbReference>
<dbReference type="GeneID" id="38473082"/>
<evidence type="ECO:0000256" key="1">
    <source>
        <dbReference type="SAM" id="Phobius"/>
    </source>
</evidence>
<dbReference type="EMBL" id="REFS01000005">
    <property type="protein sequence ID" value="RMB13481.1"/>
    <property type="molecule type" value="Genomic_DNA"/>
</dbReference>
<dbReference type="EMBL" id="CP034145">
    <property type="protein sequence ID" value="AZH27026.1"/>
    <property type="molecule type" value="Genomic_DNA"/>
</dbReference>
<evidence type="ECO:0000313" key="4">
    <source>
        <dbReference type="Proteomes" id="UP000277326"/>
    </source>
</evidence>
<evidence type="ECO:0000313" key="2">
    <source>
        <dbReference type="EMBL" id="AZH27026.1"/>
    </source>
</evidence>
<dbReference type="KEGG" id="haer:DU502_17310"/>
<evidence type="ECO:0000313" key="5">
    <source>
        <dbReference type="Proteomes" id="UP000282007"/>
    </source>
</evidence>
<dbReference type="OrthoDB" id="186030at2157"/>
<name>A0A3M0CW32_9EURY</name>
<feature type="transmembrane region" description="Helical" evidence="1">
    <location>
        <begin position="114"/>
        <end position="135"/>
    </location>
</feature>
<reference evidence="3 4" key="1">
    <citation type="journal article" date="2015" name="Stand. Genomic Sci.">
        <title>Genomic Encyclopedia of Bacterial and Archaeal Type Strains, Phase III: the genomes of soil and plant-associated and newly described type strains.</title>
        <authorList>
            <person name="Whitman W.B."/>
            <person name="Woyke T."/>
            <person name="Klenk H.P."/>
            <person name="Zhou Y."/>
            <person name="Lilburn T.G."/>
            <person name="Beck B.J."/>
            <person name="De Vos P."/>
            <person name="Vandamme P."/>
            <person name="Eisen J.A."/>
            <person name="Garrity G."/>
            <person name="Hugenholtz P."/>
            <person name="Kyrpides N.C."/>
        </authorList>
    </citation>
    <scope>NUCLEOTIDE SEQUENCE [LARGE SCALE GENOMIC DNA]</scope>
    <source>
        <strain evidence="3 4">CGMCC 1.10124</strain>
    </source>
</reference>
<keyword evidence="1" id="KW-0472">Membrane</keyword>
<keyword evidence="1" id="KW-1133">Transmembrane helix</keyword>
<proteinExistence type="predicted"/>
<organism evidence="3 4">
    <name type="scientific">Haloplanus aerogenes</name>
    <dbReference type="NCBI Taxonomy" id="660522"/>
    <lineage>
        <taxon>Archaea</taxon>
        <taxon>Methanobacteriati</taxon>
        <taxon>Methanobacteriota</taxon>
        <taxon>Stenosarchaea group</taxon>
        <taxon>Halobacteria</taxon>
        <taxon>Halobacteriales</taxon>
        <taxon>Haloferacaceae</taxon>
        <taxon>Haloplanus</taxon>
    </lineage>
</organism>
<feature type="transmembrane region" description="Helical" evidence="1">
    <location>
        <begin position="73"/>
        <end position="93"/>
    </location>
</feature>
<keyword evidence="1" id="KW-0812">Transmembrane</keyword>
<protein>
    <submittedName>
        <fullName evidence="3">Uncharacterized protein</fullName>
    </submittedName>
</protein>
<feature type="transmembrane region" description="Helical" evidence="1">
    <location>
        <begin position="33"/>
        <end position="53"/>
    </location>
</feature>
<reference evidence="2 5" key="2">
    <citation type="submission" date="2018-07" db="EMBL/GenBank/DDBJ databases">
        <title>Genome sequences of Haloplanus aerogenes JCM 16430T.</title>
        <authorList>
            <person name="Kim Y.B."/>
            <person name="Roh S.W."/>
        </authorList>
    </citation>
    <scope>NUCLEOTIDE SEQUENCE [LARGE SCALE GENOMIC DNA]</scope>
    <source>
        <strain evidence="2 5">JCM 16430</strain>
    </source>
</reference>
<reference evidence="3" key="3">
    <citation type="submission" date="2018-10" db="EMBL/GenBank/DDBJ databases">
        <authorList>
            <person name="Whitman W."/>
            <person name="Huntemann M."/>
            <person name="Clum A."/>
            <person name="Pillay M."/>
            <person name="Palaniappan K."/>
            <person name="Varghese N."/>
            <person name="Mikhailova N."/>
            <person name="Stamatis D."/>
            <person name="Reddy T."/>
            <person name="Daum C."/>
            <person name="Shapiro N."/>
            <person name="Ivanova N."/>
            <person name="Kyrpides N."/>
            <person name="Woyke T."/>
        </authorList>
    </citation>
    <scope>NUCLEOTIDE SEQUENCE</scope>
    <source>
        <strain evidence="3">CGMCC 1.10124</strain>
    </source>
</reference>
<sequence>MSEESVQSPGAWIAGSLRDAWRTMRSIYYANSLSWRFLKSGALVFFGFFLWSASNLLLSYQPAWTWLHYTMSYGFLLILYGPVHHFLVIPLAIRWRRGGSDTQARIGRRLPTAGLALFLVAVVVLGTAPTAPVVFDFQSSLEGTSADINPDLLCTQSTSDGETVIHCHLTESDGIDHVVVMSGGERITVDRQPPFDFDIRENQLTSVTGQKQFQVILKDADGNTIRRYTRTLSMVPEG</sequence>